<evidence type="ECO:0000313" key="2">
    <source>
        <dbReference type="EMBL" id="JAO05609.1"/>
    </source>
</evidence>
<feature type="region of interest" description="Disordered" evidence="1">
    <location>
        <begin position="81"/>
        <end position="101"/>
    </location>
</feature>
<sequence length="101" mass="10803">AWLRGKYCRSDGRAAPAGYKRCGRSLGVQQAAAAPPTSEPSASTASESVSTMVSASMLLLSASCWLLVALGSCDERLEERSPEYDIIKTEEEKELVSPHQA</sequence>
<evidence type="ECO:0000256" key="1">
    <source>
        <dbReference type="SAM" id="MobiDB-lite"/>
    </source>
</evidence>
<organism evidence="2">
    <name type="scientific">Poeciliopsis prolifica</name>
    <name type="common">blackstripe livebearer</name>
    <dbReference type="NCBI Taxonomy" id="188132"/>
    <lineage>
        <taxon>Eukaryota</taxon>
        <taxon>Metazoa</taxon>
        <taxon>Chordata</taxon>
        <taxon>Craniata</taxon>
        <taxon>Vertebrata</taxon>
        <taxon>Euteleostomi</taxon>
        <taxon>Actinopterygii</taxon>
        <taxon>Neopterygii</taxon>
        <taxon>Teleostei</taxon>
        <taxon>Neoteleostei</taxon>
        <taxon>Acanthomorphata</taxon>
        <taxon>Ovalentaria</taxon>
        <taxon>Atherinomorphae</taxon>
        <taxon>Cyprinodontiformes</taxon>
        <taxon>Poeciliidae</taxon>
        <taxon>Poeciliinae</taxon>
        <taxon>Poeciliopsis</taxon>
    </lineage>
</organism>
<proteinExistence type="predicted"/>
<reference evidence="2" key="1">
    <citation type="submission" date="2014-12" db="EMBL/GenBank/DDBJ databases">
        <title>Parallel Evolution in Life History Adaptation Evident in the Tissue-Specific Poeciliopsis prolifica transcriptome.</title>
        <authorList>
            <person name="Jue N.K."/>
            <person name="Foley R.J."/>
            <person name="Obergfell C."/>
            <person name="Reznick D.N."/>
            <person name="O'Neill R.J."/>
            <person name="O'Neill M.J."/>
        </authorList>
    </citation>
    <scope>NUCLEOTIDE SEQUENCE</scope>
</reference>
<name>A0A0S7ETU9_9TELE</name>
<dbReference type="AlphaFoldDB" id="A0A0S7ETU9"/>
<accession>A0A0S7ETU9</accession>
<gene>
    <name evidence="2" type="primary">PPUP8682</name>
</gene>
<dbReference type="EMBL" id="GBYX01476068">
    <property type="protein sequence ID" value="JAO05609.1"/>
    <property type="molecule type" value="Transcribed_RNA"/>
</dbReference>
<protein>
    <submittedName>
        <fullName evidence="2">PPUP8682</fullName>
    </submittedName>
</protein>
<feature type="non-terminal residue" evidence="2">
    <location>
        <position position="1"/>
    </location>
</feature>